<dbReference type="InterPro" id="IPR011011">
    <property type="entry name" value="Znf_FYVE_PHD"/>
</dbReference>
<keyword evidence="8" id="KW-0862">Zinc</keyword>
<dbReference type="InterPro" id="IPR003347">
    <property type="entry name" value="JmjC_dom"/>
</dbReference>
<dbReference type="EMBL" id="JAACJM010000026">
    <property type="protein sequence ID" value="KAF5365765.1"/>
    <property type="molecule type" value="Genomic_DNA"/>
</dbReference>
<comment type="subcellular location">
    <subcellularLocation>
        <location evidence="2">Nucleus</location>
    </subcellularLocation>
</comment>
<feature type="region of interest" description="Disordered" evidence="17">
    <location>
        <begin position="1"/>
        <end position="22"/>
    </location>
</feature>
<dbReference type="PROSITE" id="PS51184">
    <property type="entry name" value="JMJC"/>
    <property type="match status" value="1"/>
</dbReference>
<comment type="caution">
    <text evidence="20">The sequence shown here is derived from an EMBL/GenBank/DDBJ whole genome shotgun (WGS) entry which is preliminary data.</text>
</comment>
<keyword evidence="7 16" id="KW-0863">Zinc-finger</keyword>
<keyword evidence="11" id="KW-0805">Transcription regulation</keyword>
<evidence type="ECO:0000256" key="3">
    <source>
        <dbReference type="ARBA" id="ARBA00008037"/>
    </source>
</evidence>
<comment type="similarity">
    <text evidence="3">Belongs to the JHDM1 histone demethylase family.</text>
</comment>
<dbReference type="Gene3D" id="2.60.120.650">
    <property type="entry name" value="Cupin"/>
    <property type="match status" value="1"/>
</dbReference>
<evidence type="ECO:0000313" key="20">
    <source>
        <dbReference type="EMBL" id="KAF5365765.1"/>
    </source>
</evidence>
<dbReference type="Pfam" id="PF02373">
    <property type="entry name" value="JmjC"/>
    <property type="match status" value="1"/>
</dbReference>
<dbReference type="SUPFAM" id="SSF51197">
    <property type="entry name" value="Clavaminate synthase-like"/>
    <property type="match status" value="1"/>
</dbReference>
<evidence type="ECO:0000256" key="5">
    <source>
        <dbReference type="ARBA" id="ARBA00015153"/>
    </source>
</evidence>
<keyword evidence="12" id="KW-0804">Transcription</keyword>
<dbReference type="SMART" id="SM00249">
    <property type="entry name" value="PHD"/>
    <property type="match status" value="1"/>
</dbReference>
<dbReference type="PROSITE" id="PS50016">
    <property type="entry name" value="ZF_PHD_2"/>
    <property type="match status" value="1"/>
</dbReference>
<dbReference type="SUPFAM" id="SSF57903">
    <property type="entry name" value="FYVE/PHD zinc finger"/>
    <property type="match status" value="1"/>
</dbReference>
<proteinExistence type="inferred from homology"/>
<dbReference type="GO" id="GO:0005634">
    <property type="term" value="C:nucleus"/>
    <property type="evidence" value="ECO:0007669"/>
    <property type="project" value="UniProtKB-SubCell"/>
</dbReference>
<organism evidence="20 21">
    <name type="scientific">Tetrapyrgos nigripes</name>
    <dbReference type="NCBI Taxonomy" id="182062"/>
    <lineage>
        <taxon>Eukaryota</taxon>
        <taxon>Fungi</taxon>
        <taxon>Dikarya</taxon>
        <taxon>Basidiomycota</taxon>
        <taxon>Agaricomycotina</taxon>
        <taxon>Agaricomycetes</taxon>
        <taxon>Agaricomycetidae</taxon>
        <taxon>Agaricales</taxon>
        <taxon>Marasmiineae</taxon>
        <taxon>Marasmiaceae</taxon>
        <taxon>Tetrapyrgos</taxon>
    </lineage>
</organism>
<gene>
    <name evidence="20" type="ORF">D9758_003174</name>
</gene>
<accession>A0A8H5LQ20</accession>
<dbReference type="EC" id="1.14.11.27" evidence="4"/>
<reference evidence="20 21" key="1">
    <citation type="journal article" date="2020" name="ISME J.">
        <title>Uncovering the hidden diversity of litter-decomposition mechanisms in mushroom-forming fungi.</title>
        <authorList>
            <person name="Floudas D."/>
            <person name="Bentzer J."/>
            <person name="Ahren D."/>
            <person name="Johansson T."/>
            <person name="Persson P."/>
            <person name="Tunlid A."/>
        </authorList>
    </citation>
    <scope>NUCLEOTIDE SEQUENCE [LARGE SCALE GENOMIC DNA]</scope>
    <source>
        <strain evidence="20 21">CBS 291.85</strain>
    </source>
</reference>
<evidence type="ECO:0000259" key="18">
    <source>
        <dbReference type="PROSITE" id="PS50016"/>
    </source>
</evidence>
<dbReference type="PANTHER" id="PTHR23123">
    <property type="entry name" value="PHD/F-BOX CONTAINING PROTEIN"/>
    <property type="match status" value="1"/>
</dbReference>
<evidence type="ECO:0000256" key="9">
    <source>
        <dbReference type="ARBA" id="ARBA00023002"/>
    </source>
</evidence>
<dbReference type="InterPro" id="IPR013083">
    <property type="entry name" value="Znf_RING/FYVE/PHD"/>
</dbReference>
<dbReference type="OrthoDB" id="5876800at2759"/>
<dbReference type="InterPro" id="IPR019787">
    <property type="entry name" value="Znf_PHD-finger"/>
</dbReference>
<dbReference type="GO" id="GO:0140680">
    <property type="term" value="F:histone H3K36me/H3K36me2 demethylase activity"/>
    <property type="evidence" value="ECO:0007669"/>
    <property type="project" value="UniProtKB-EC"/>
</dbReference>
<evidence type="ECO:0000256" key="15">
    <source>
        <dbReference type="ARBA" id="ARBA00047915"/>
    </source>
</evidence>
<keyword evidence="9" id="KW-0560">Oxidoreductase</keyword>
<evidence type="ECO:0000256" key="12">
    <source>
        <dbReference type="ARBA" id="ARBA00023163"/>
    </source>
</evidence>
<comment type="cofactor">
    <cofactor evidence="1">
        <name>Fe(2+)</name>
        <dbReference type="ChEBI" id="CHEBI:29033"/>
    </cofactor>
</comment>
<feature type="domain" description="JmjC" evidence="19">
    <location>
        <begin position="243"/>
        <end position="404"/>
    </location>
</feature>
<dbReference type="GO" id="GO:0008270">
    <property type="term" value="F:zinc ion binding"/>
    <property type="evidence" value="ECO:0007669"/>
    <property type="project" value="UniProtKB-KW"/>
</dbReference>
<protein>
    <recommendedName>
        <fullName evidence="5">JmjC domain-containing histone demethylation protein 1</fullName>
        <ecNumber evidence="4">1.14.11.27</ecNumber>
    </recommendedName>
    <alternativeName>
        <fullName evidence="14">[Histone-H3]-lysine-36 demethylase 1</fullName>
    </alternativeName>
</protein>
<evidence type="ECO:0000259" key="19">
    <source>
        <dbReference type="PROSITE" id="PS51184"/>
    </source>
</evidence>
<dbReference type="AlphaFoldDB" id="A0A8H5LQ20"/>
<keyword evidence="13" id="KW-0539">Nucleus</keyword>
<name>A0A8H5LQ20_9AGAR</name>
<evidence type="ECO:0000256" key="17">
    <source>
        <dbReference type="SAM" id="MobiDB-lite"/>
    </source>
</evidence>
<evidence type="ECO:0000256" key="1">
    <source>
        <dbReference type="ARBA" id="ARBA00001954"/>
    </source>
</evidence>
<comment type="catalytic activity">
    <reaction evidence="15">
        <text>N(6),N(6)-dimethyl-L-lysyl(36)-[histone H3] + 2 2-oxoglutarate + 2 O2 = L-lysyl(36)-[histone H3] + 2 formaldehyde + 2 succinate + 2 CO2</text>
        <dbReference type="Rhea" id="RHEA:42032"/>
        <dbReference type="Rhea" id="RHEA-COMP:9785"/>
        <dbReference type="Rhea" id="RHEA-COMP:9787"/>
        <dbReference type="ChEBI" id="CHEBI:15379"/>
        <dbReference type="ChEBI" id="CHEBI:16526"/>
        <dbReference type="ChEBI" id="CHEBI:16810"/>
        <dbReference type="ChEBI" id="CHEBI:16842"/>
        <dbReference type="ChEBI" id="CHEBI:29969"/>
        <dbReference type="ChEBI" id="CHEBI:30031"/>
        <dbReference type="ChEBI" id="CHEBI:61976"/>
        <dbReference type="EC" id="1.14.11.27"/>
    </reaction>
</comment>
<feature type="domain" description="PHD-type" evidence="18">
    <location>
        <begin position="21"/>
        <end position="76"/>
    </location>
</feature>
<sequence>MASNRRRSARHTANNENESNAERCPACTDESVAEFEDKEEWAMCGGCKTWYHWRCAGNGEDLDTIDKWFCKSCLEADPRRAITFKVPARKSERKRTARDYANLNSGFEPSDPRRFVRVADSKPWKPDNFQRMAGHEVSLEWLDTDPKAMTEPIVIESPEGLDMKMPGNDFTVNDVGKLVGEQTPVEVIGMLFFYNVSVPVFNSDTSDVASQSSSNGWTMGKWVEYCNTAPSDRDKTLNVISLEVSATPLADHVVPPRLVRELDWVEMSWPSAKKGKGNLYPKVQLYCLMGVEGAWTDWHIDFAGSSVYYHIVSGSKVFYFIKPTPANLAAYERWSGTEVQNHTWLGDMVDGDVLKVTLVGGNTMIIPTGWIHAVYTPVDTLVFGGNFLHSYNVATQLRVREIEIKTHVPKKFRFPHFSKQVVLDLKTSGVSFPQRVLTSLNHLVDFLMSEVHTLEQGSDHAKKEVRDQIPHDRIKDAPALARELRWRAKHAAGYGSDDEDDTGRHSTKRKRKRSESVSLDLSAQPRFKNFRPKGWDKVIESCGEPEQQTLQLSRPSDKDEEWAEKWVGMDVPADGMEGEDEANVERTSIAIVKIRRTTDGLERERIERKVERWTWK</sequence>
<evidence type="ECO:0000256" key="13">
    <source>
        <dbReference type="ARBA" id="ARBA00023242"/>
    </source>
</evidence>
<dbReference type="InterPro" id="IPR001965">
    <property type="entry name" value="Znf_PHD"/>
</dbReference>
<dbReference type="Gene3D" id="3.30.40.10">
    <property type="entry name" value="Zinc/RING finger domain, C3HC4 (zinc finger)"/>
    <property type="match status" value="1"/>
</dbReference>
<dbReference type="SMART" id="SM00558">
    <property type="entry name" value="JmjC"/>
    <property type="match status" value="1"/>
</dbReference>
<evidence type="ECO:0000313" key="21">
    <source>
        <dbReference type="Proteomes" id="UP000559256"/>
    </source>
</evidence>
<feature type="region of interest" description="Disordered" evidence="17">
    <location>
        <begin position="491"/>
        <end position="523"/>
    </location>
</feature>
<evidence type="ECO:0000256" key="6">
    <source>
        <dbReference type="ARBA" id="ARBA00022723"/>
    </source>
</evidence>
<dbReference type="CDD" id="cd15517">
    <property type="entry name" value="PHD_TCF19_like"/>
    <property type="match status" value="1"/>
</dbReference>
<evidence type="ECO:0000256" key="10">
    <source>
        <dbReference type="ARBA" id="ARBA00023004"/>
    </source>
</evidence>
<dbReference type="Proteomes" id="UP000559256">
    <property type="component" value="Unassembled WGS sequence"/>
</dbReference>
<evidence type="ECO:0000256" key="4">
    <source>
        <dbReference type="ARBA" id="ARBA00013246"/>
    </source>
</evidence>
<keyword evidence="21" id="KW-1185">Reference proteome</keyword>
<evidence type="ECO:0000256" key="14">
    <source>
        <dbReference type="ARBA" id="ARBA00031083"/>
    </source>
</evidence>
<feature type="compositionally biased region" description="Basic residues" evidence="17">
    <location>
        <begin position="1"/>
        <end position="10"/>
    </location>
</feature>
<keyword evidence="6" id="KW-0479">Metal-binding</keyword>
<evidence type="ECO:0000256" key="2">
    <source>
        <dbReference type="ARBA" id="ARBA00004123"/>
    </source>
</evidence>
<evidence type="ECO:0000256" key="7">
    <source>
        <dbReference type="ARBA" id="ARBA00022771"/>
    </source>
</evidence>
<evidence type="ECO:0000256" key="11">
    <source>
        <dbReference type="ARBA" id="ARBA00023015"/>
    </source>
</evidence>
<evidence type="ECO:0000256" key="16">
    <source>
        <dbReference type="PROSITE-ProRule" id="PRU00146"/>
    </source>
</evidence>
<evidence type="ECO:0000256" key="8">
    <source>
        <dbReference type="ARBA" id="ARBA00022833"/>
    </source>
</evidence>
<keyword evidence="10" id="KW-0408">Iron</keyword>
<dbReference type="InterPro" id="IPR050690">
    <property type="entry name" value="JHDM1_Histone_Demethylase"/>
</dbReference>